<sequence length="50" mass="5541">RKRTWQPADPEHPEVDADGALACSCGCHKPYQECMDCLDDQCEQTLFGAA</sequence>
<evidence type="ECO:0000313" key="1">
    <source>
        <dbReference type="EMBL" id="KAJ2878180.1"/>
    </source>
</evidence>
<evidence type="ECO:0000313" key="2">
    <source>
        <dbReference type="Proteomes" id="UP001139981"/>
    </source>
</evidence>
<dbReference type="EMBL" id="JANBVB010003608">
    <property type="protein sequence ID" value="KAJ2878180.1"/>
    <property type="molecule type" value="Genomic_DNA"/>
</dbReference>
<feature type="non-terminal residue" evidence="1">
    <location>
        <position position="1"/>
    </location>
</feature>
<name>A0ACC1LSW4_9FUNG</name>
<reference evidence="1" key="1">
    <citation type="submission" date="2022-07" db="EMBL/GenBank/DDBJ databases">
        <title>Phylogenomic reconstructions and comparative analyses of Kickxellomycotina fungi.</title>
        <authorList>
            <person name="Reynolds N.K."/>
            <person name="Stajich J.E."/>
            <person name="Barry K."/>
            <person name="Grigoriev I.V."/>
            <person name="Crous P."/>
            <person name="Smith M.E."/>
        </authorList>
    </citation>
    <scope>NUCLEOTIDE SEQUENCE</scope>
    <source>
        <strain evidence="1">CBS 190363</strain>
    </source>
</reference>
<dbReference type="Proteomes" id="UP001139981">
    <property type="component" value="Unassembled WGS sequence"/>
</dbReference>
<protein>
    <submittedName>
        <fullName evidence="1">Uncharacterized protein</fullName>
    </submittedName>
</protein>
<comment type="caution">
    <text evidence="1">The sequence shown here is derived from an EMBL/GenBank/DDBJ whole genome shotgun (WGS) entry which is preliminary data.</text>
</comment>
<keyword evidence="2" id="KW-1185">Reference proteome</keyword>
<proteinExistence type="predicted"/>
<organism evidence="1 2">
    <name type="scientific">Coemansia aciculifera</name>
    <dbReference type="NCBI Taxonomy" id="417176"/>
    <lineage>
        <taxon>Eukaryota</taxon>
        <taxon>Fungi</taxon>
        <taxon>Fungi incertae sedis</taxon>
        <taxon>Zoopagomycota</taxon>
        <taxon>Kickxellomycotina</taxon>
        <taxon>Kickxellomycetes</taxon>
        <taxon>Kickxellales</taxon>
        <taxon>Kickxellaceae</taxon>
        <taxon>Coemansia</taxon>
    </lineage>
</organism>
<gene>
    <name evidence="1" type="ORF">IWW38_006387</name>
</gene>
<accession>A0ACC1LSW4</accession>